<comment type="subcellular location">
    <subcellularLocation>
        <location evidence="1">Membrane</location>
        <topology evidence="1">Multi-pass membrane protein</topology>
    </subcellularLocation>
</comment>
<keyword evidence="6 8" id="KW-0472">Membrane</keyword>
<sequence>MSSLWTDLKRFFTFPDCTDEELMSYCAHNDSKYPIAFNGTCIATAHKGMTTASDQYFTNVITKRSDGIDDIGEVNWPTLIALAMMWAFVIMALVKGYEYMGKVAYVSSTAPYVMIIILFFRGITLEGASEGVNYFLGKPDFKRLLSHETWAAALIQICYAMSIGYGGIIALASYNSRYNNCYRVGLFHFFITLLTAK</sequence>
<feature type="disulfide bond" evidence="7">
    <location>
        <begin position="17"/>
        <end position="26"/>
    </location>
</feature>
<dbReference type="GO" id="GO:0043005">
    <property type="term" value="C:neuron projection"/>
    <property type="evidence" value="ECO:0007669"/>
    <property type="project" value="TreeGrafter"/>
</dbReference>
<dbReference type="EMBL" id="KZ348027">
    <property type="protein sequence ID" value="PIO66781.1"/>
    <property type="molecule type" value="Genomic_DNA"/>
</dbReference>
<keyword evidence="3 8" id="KW-0812">Transmembrane</keyword>
<organism evidence="9 10">
    <name type="scientific">Teladorsagia circumcincta</name>
    <name type="common">Brown stomach worm</name>
    <name type="synonym">Ostertagia circumcincta</name>
    <dbReference type="NCBI Taxonomy" id="45464"/>
    <lineage>
        <taxon>Eukaryota</taxon>
        <taxon>Metazoa</taxon>
        <taxon>Ecdysozoa</taxon>
        <taxon>Nematoda</taxon>
        <taxon>Chromadorea</taxon>
        <taxon>Rhabditida</taxon>
        <taxon>Rhabditina</taxon>
        <taxon>Rhabditomorpha</taxon>
        <taxon>Strongyloidea</taxon>
        <taxon>Trichostrongylidae</taxon>
        <taxon>Teladorsagia</taxon>
    </lineage>
</organism>
<proteinExistence type="predicted"/>
<evidence type="ECO:0000256" key="6">
    <source>
        <dbReference type="ARBA" id="ARBA00023136"/>
    </source>
</evidence>
<feature type="transmembrane region" description="Helical" evidence="8">
    <location>
        <begin position="74"/>
        <end position="94"/>
    </location>
</feature>
<evidence type="ECO:0000256" key="4">
    <source>
        <dbReference type="ARBA" id="ARBA00022847"/>
    </source>
</evidence>
<dbReference type="PANTHER" id="PTHR11616">
    <property type="entry name" value="SODIUM/CHLORIDE DEPENDENT TRANSPORTER"/>
    <property type="match status" value="1"/>
</dbReference>
<dbReference type="PANTHER" id="PTHR11616:SF326">
    <property type="entry name" value="SODIUM-DEPENDENT TRANSPORTER SNF-5"/>
    <property type="match status" value="1"/>
</dbReference>
<dbReference type="GO" id="GO:0005332">
    <property type="term" value="F:gamma-aminobutyric acid:sodium:chloride symporter activity"/>
    <property type="evidence" value="ECO:0007669"/>
    <property type="project" value="TreeGrafter"/>
</dbReference>
<keyword evidence="2" id="KW-0813">Transport</keyword>
<dbReference type="PROSITE" id="PS50267">
    <property type="entry name" value="NA_NEUROTRAN_SYMP_3"/>
    <property type="match status" value="1"/>
</dbReference>
<keyword evidence="4" id="KW-0769">Symport</keyword>
<evidence type="ECO:0000313" key="10">
    <source>
        <dbReference type="Proteomes" id="UP000230423"/>
    </source>
</evidence>
<keyword evidence="10" id="KW-1185">Reference proteome</keyword>
<dbReference type="GO" id="GO:0005886">
    <property type="term" value="C:plasma membrane"/>
    <property type="evidence" value="ECO:0007669"/>
    <property type="project" value="TreeGrafter"/>
</dbReference>
<dbReference type="AlphaFoldDB" id="A0A2G9U959"/>
<dbReference type="OrthoDB" id="6581954at2759"/>
<evidence type="ECO:0008006" key="11">
    <source>
        <dbReference type="Google" id="ProtNLM"/>
    </source>
</evidence>
<evidence type="ECO:0000256" key="5">
    <source>
        <dbReference type="ARBA" id="ARBA00022989"/>
    </source>
</evidence>
<evidence type="ECO:0000256" key="8">
    <source>
        <dbReference type="SAM" id="Phobius"/>
    </source>
</evidence>
<gene>
    <name evidence="9" type="ORF">TELCIR_11493</name>
</gene>
<reference evidence="9 10" key="1">
    <citation type="submission" date="2015-09" db="EMBL/GenBank/DDBJ databases">
        <title>Draft genome of the parasitic nematode Teladorsagia circumcincta isolate WARC Sus (inbred).</title>
        <authorList>
            <person name="Mitreva M."/>
        </authorList>
    </citation>
    <scope>NUCLEOTIDE SEQUENCE [LARGE SCALE GENOMIC DNA]</scope>
    <source>
        <strain evidence="9 10">S</strain>
    </source>
</reference>
<evidence type="ECO:0000256" key="3">
    <source>
        <dbReference type="ARBA" id="ARBA00022692"/>
    </source>
</evidence>
<dbReference type="Proteomes" id="UP000230423">
    <property type="component" value="Unassembled WGS sequence"/>
</dbReference>
<evidence type="ECO:0000256" key="1">
    <source>
        <dbReference type="ARBA" id="ARBA00004141"/>
    </source>
</evidence>
<keyword evidence="5 8" id="KW-1133">Transmembrane helix</keyword>
<evidence type="ECO:0000256" key="2">
    <source>
        <dbReference type="ARBA" id="ARBA00022448"/>
    </source>
</evidence>
<dbReference type="InterPro" id="IPR037272">
    <property type="entry name" value="SNS_sf"/>
</dbReference>
<dbReference type="SUPFAM" id="SSF161070">
    <property type="entry name" value="SNF-like"/>
    <property type="match status" value="1"/>
</dbReference>
<feature type="transmembrane region" description="Helical" evidence="8">
    <location>
        <begin position="150"/>
        <end position="174"/>
    </location>
</feature>
<dbReference type="InterPro" id="IPR000175">
    <property type="entry name" value="Na/ntran_symport"/>
</dbReference>
<keyword evidence="7" id="KW-1015">Disulfide bond</keyword>
<name>A0A2G9U959_TELCI</name>
<accession>A0A2G9U959</accession>
<evidence type="ECO:0000256" key="7">
    <source>
        <dbReference type="PIRSR" id="PIRSR600175-2"/>
    </source>
</evidence>
<feature type="transmembrane region" description="Helical" evidence="8">
    <location>
        <begin position="103"/>
        <end position="123"/>
    </location>
</feature>
<evidence type="ECO:0000313" key="9">
    <source>
        <dbReference type="EMBL" id="PIO66781.1"/>
    </source>
</evidence>
<dbReference type="Pfam" id="PF00209">
    <property type="entry name" value="SNF"/>
    <property type="match status" value="1"/>
</dbReference>
<protein>
    <recommendedName>
        <fullName evidence="11">Sodium:neurotransmitter symporter family protein</fullName>
    </recommendedName>
</protein>